<dbReference type="EMBL" id="JARQBI010000025">
    <property type="protein sequence ID" value="MDT2797440.1"/>
    <property type="molecule type" value="Genomic_DNA"/>
</dbReference>
<proteinExistence type="predicted"/>
<dbReference type="GO" id="GO:0009007">
    <property type="term" value="F:site-specific DNA-methyltransferase (adenine-specific) activity"/>
    <property type="evidence" value="ECO:0007669"/>
    <property type="project" value="UniProtKB-EC"/>
</dbReference>
<dbReference type="PRINTS" id="PR00505">
    <property type="entry name" value="D12N6MTFRASE"/>
</dbReference>
<evidence type="ECO:0000256" key="5">
    <source>
        <dbReference type="ARBA" id="ARBA00047942"/>
    </source>
</evidence>
<dbReference type="Proteomes" id="UP001255696">
    <property type="component" value="Unassembled WGS sequence"/>
</dbReference>
<dbReference type="InterPro" id="IPR002052">
    <property type="entry name" value="DNA_methylase_N6_adenine_CS"/>
</dbReference>
<dbReference type="Gene3D" id="3.40.50.150">
    <property type="entry name" value="Vaccinia Virus protein VP39"/>
    <property type="match status" value="2"/>
</dbReference>
<keyword evidence="4" id="KW-0949">S-adenosyl-L-methionine</keyword>
<dbReference type="AlphaFoldDB" id="A0AAW8TX57"/>
<keyword evidence="3" id="KW-0808">Transferase</keyword>
<sequence>MLLEIYLKNNNTNIRQMHLFSGIAESTLRELNKRDFSKWNISYFDAIASFLGKNRNLVMNELELLSQLDDVSVSFGKYDLENRRYIGNKNKLLNWISDLVNEHTQGDLFFDVFAGTGVVSKRMLGNYHSFIINDFLYSNNVIYNAFFGNENYDKVKLLALKDEYNSIDARVVDDDYFSVNYGGKFFSVHDAEIIGEIRTRIANNGRLNQRERDILIASLIYSSDKIANTVGHYDAYRKNVQLSDKFQFDLINPLNVVDKQIQIFREDANTLVRKVCADVVFIDPPYNSRQYSRFYHVLENITKWDKPVLSGVAMKPPTENMSEYSRNSAPEVFDDLIKHIQAKYIVVTYNNTYKSKSSSSMNKISHEEILNSLNNVGTTKVFEMPFQYFNAGKTDLPDHKEFLFITKIG</sequence>
<protein>
    <recommendedName>
        <fullName evidence="1">site-specific DNA-methyltransferase (adenine-specific)</fullName>
        <ecNumber evidence="1">2.1.1.72</ecNumber>
    </recommendedName>
</protein>
<dbReference type="SUPFAM" id="SSF53335">
    <property type="entry name" value="S-adenosyl-L-methionine-dependent methyltransferases"/>
    <property type="match status" value="1"/>
</dbReference>
<evidence type="ECO:0000256" key="3">
    <source>
        <dbReference type="ARBA" id="ARBA00022679"/>
    </source>
</evidence>
<dbReference type="GO" id="GO:0032259">
    <property type="term" value="P:methylation"/>
    <property type="evidence" value="ECO:0007669"/>
    <property type="project" value="UniProtKB-KW"/>
</dbReference>
<dbReference type="InterPro" id="IPR012327">
    <property type="entry name" value="MeTrfase_D12"/>
</dbReference>
<keyword evidence="2 6" id="KW-0489">Methyltransferase</keyword>
<evidence type="ECO:0000313" key="6">
    <source>
        <dbReference type="EMBL" id="MDT2797440.1"/>
    </source>
</evidence>
<reference evidence="6" key="1">
    <citation type="submission" date="2023-03" db="EMBL/GenBank/DDBJ databases">
        <authorList>
            <person name="Shen W."/>
            <person name="Cai J."/>
        </authorList>
    </citation>
    <scope>NUCLEOTIDE SEQUENCE</scope>
    <source>
        <strain evidence="6">B245-2</strain>
    </source>
</reference>
<dbReference type="GO" id="GO:0009307">
    <property type="term" value="P:DNA restriction-modification system"/>
    <property type="evidence" value="ECO:0007669"/>
    <property type="project" value="InterPro"/>
</dbReference>
<comment type="caution">
    <text evidence="6">The sequence shown here is derived from an EMBL/GenBank/DDBJ whole genome shotgun (WGS) entry which is preliminary data.</text>
</comment>
<evidence type="ECO:0000313" key="7">
    <source>
        <dbReference type="Proteomes" id="UP001255696"/>
    </source>
</evidence>
<name>A0AAW8TX57_9ENTE</name>
<gene>
    <name evidence="6" type="ORF">P7H47_09345</name>
</gene>
<dbReference type="EC" id="2.1.1.72" evidence="1"/>
<dbReference type="RefSeq" id="WP_311898208.1">
    <property type="nucleotide sequence ID" value="NZ_JARQBI010000025.1"/>
</dbReference>
<evidence type="ECO:0000256" key="4">
    <source>
        <dbReference type="ARBA" id="ARBA00022691"/>
    </source>
</evidence>
<dbReference type="Pfam" id="PF02086">
    <property type="entry name" value="MethyltransfD12"/>
    <property type="match status" value="1"/>
</dbReference>
<evidence type="ECO:0000256" key="1">
    <source>
        <dbReference type="ARBA" id="ARBA00011900"/>
    </source>
</evidence>
<dbReference type="GO" id="GO:0003676">
    <property type="term" value="F:nucleic acid binding"/>
    <property type="evidence" value="ECO:0007669"/>
    <property type="project" value="InterPro"/>
</dbReference>
<organism evidence="6 7">
    <name type="scientific">Enterococcus cecorum</name>
    <dbReference type="NCBI Taxonomy" id="44008"/>
    <lineage>
        <taxon>Bacteria</taxon>
        <taxon>Bacillati</taxon>
        <taxon>Bacillota</taxon>
        <taxon>Bacilli</taxon>
        <taxon>Lactobacillales</taxon>
        <taxon>Enterococcaceae</taxon>
        <taxon>Enterococcus</taxon>
    </lineage>
</organism>
<comment type="catalytic activity">
    <reaction evidence="5">
        <text>a 2'-deoxyadenosine in DNA + S-adenosyl-L-methionine = an N(6)-methyl-2'-deoxyadenosine in DNA + S-adenosyl-L-homocysteine + H(+)</text>
        <dbReference type="Rhea" id="RHEA:15197"/>
        <dbReference type="Rhea" id="RHEA-COMP:12418"/>
        <dbReference type="Rhea" id="RHEA-COMP:12419"/>
        <dbReference type="ChEBI" id="CHEBI:15378"/>
        <dbReference type="ChEBI" id="CHEBI:57856"/>
        <dbReference type="ChEBI" id="CHEBI:59789"/>
        <dbReference type="ChEBI" id="CHEBI:90615"/>
        <dbReference type="ChEBI" id="CHEBI:90616"/>
        <dbReference type="EC" id="2.1.1.72"/>
    </reaction>
</comment>
<evidence type="ECO:0000256" key="2">
    <source>
        <dbReference type="ARBA" id="ARBA00022603"/>
    </source>
</evidence>
<accession>A0AAW8TX57</accession>
<dbReference type="PROSITE" id="PS00092">
    <property type="entry name" value="N6_MTASE"/>
    <property type="match status" value="1"/>
</dbReference>
<dbReference type="InterPro" id="IPR029063">
    <property type="entry name" value="SAM-dependent_MTases_sf"/>
</dbReference>